<dbReference type="PANTHER" id="PTHR22550:SF5">
    <property type="entry name" value="LEUCINE ZIPPER PROTEIN 4"/>
    <property type="match status" value="1"/>
</dbReference>
<reference evidence="5 6" key="1">
    <citation type="submission" date="2016-10" db="EMBL/GenBank/DDBJ databases">
        <authorList>
            <person name="de Groot N.N."/>
        </authorList>
    </citation>
    <scope>NUCLEOTIDE SEQUENCE [LARGE SCALE GENOMIC DNA]</scope>
    <source>
        <strain evidence="5 6">DSM 45610</strain>
    </source>
</reference>
<evidence type="ECO:0000313" key="5">
    <source>
        <dbReference type="EMBL" id="SDX36809.1"/>
    </source>
</evidence>
<feature type="transmembrane region" description="Helical" evidence="4">
    <location>
        <begin position="345"/>
        <end position="363"/>
    </location>
</feature>
<keyword evidence="4" id="KW-1133">Transmembrane helix</keyword>
<name>A0A1H3B6Y6_9BACL</name>
<sequence length="484" mass="53688">MADHWQRVVEKESNSVDFVYSSFPYSYRPYSVSYYRSLINNDLLHAVILPALEGDNLRNDESVRMAIPIEKVQLIDDVNEAQSLLLKGYVMVLLEGDGKHDGILIPVPVVGGRSVTAPEVEFTVLGPKEAFVERLDTNLGLVRRRLPVSDLRVHRIEIGSLSKTQIAVLHIEGIANPENVKTVQDRVKKICYDDIIDSSFVAQMIKDQPNSVFPELLDTERPDRVAGVLGEGKVVILVDGASQALIGPSTFSEFFTASDDYFIPWQMATFFRFVRILSSVLSIIGSPLYVALLTYHYELLPQDLVGILIISRETVPFPPILEAIILEWAIELIREAGARLPTKVGQTIGIVGGIVIGTAAVQAGLTSNILLIIVAASALSTFTSPIYQMGNAVRLIRFPMMLAAQMWGILGIVLGVIFLCAHLIRMTSLGNPYLEPLFPLRISDFKDSYIRLPFSMQRRRPLELRTKDSQYMPKGDSSQGGSSE</sequence>
<evidence type="ECO:0000256" key="4">
    <source>
        <dbReference type="SAM" id="Phobius"/>
    </source>
</evidence>
<organism evidence="5 6">
    <name type="scientific">Marininema mesophilum</name>
    <dbReference type="NCBI Taxonomy" id="1048340"/>
    <lineage>
        <taxon>Bacteria</taxon>
        <taxon>Bacillati</taxon>
        <taxon>Bacillota</taxon>
        <taxon>Bacilli</taxon>
        <taxon>Bacillales</taxon>
        <taxon>Thermoactinomycetaceae</taxon>
        <taxon>Marininema</taxon>
    </lineage>
</organism>
<dbReference type="OrthoDB" id="9772630at2"/>
<proteinExistence type="inferred from homology"/>
<keyword evidence="4" id="KW-0812">Transmembrane</keyword>
<keyword evidence="2 4" id="KW-0472">Membrane</keyword>
<evidence type="ECO:0000256" key="3">
    <source>
        <dbReference type="SAM" id="MobiDB-lite"/>
    </source>
</evidence>
<dbReference type="STRING" id="1048340.SAMN05444487_11537"/>
<feature type="transmembrane region" description="Helical" evidence="4">
    <location>
        <begin position="402"/>
        <end position="424"/>
    </location>
</feature>
<accession>A0A1H3B6Y6</accession>
<dbReference type="GO" id="GO:0009847">
    <property type="term" value="P:spore germination"/>
    <property type="evidence" value="ECO:0007669"/>
    <property type="project" value="InterPro"/>
</dbReference>
<dbReference type="GO" id="GO:0016020">
    <property type="term" value="C:membrane"/>
    <property type="evidence" value="ECO:0007669"/>
    <property type="project" value="InterPro"/>
</dbReference>
<comment type="similarity">
    <text evidence="1">Belongs to the GerABKA family.</text>
</comment>
<protein>
    <submittedName>
        <fullName evidence="5">GerA spore germination protein</fullName>
    </submittedName>
</protein>
<feature type="transmembrane region" description="Helical" evidence="4">
    <location>
        <begin position="369"/>
        <end position="390"/>
    </location>
</feature>
<dbReference type="PIRSF" id="PIRSF005690">
    <property type="entry name" value="GerBA"/>
    <property type="match status" value="1"/>
</dbReference>
<dbReference type="Pfam" id="PF03323">
    <property type="entry name" value="GerA"/>
    <property type="match status" value="1"/>
</dbReference>
<evidence type="ECO:0000313" key="6">
    <source>
        <dbReference type="Proteomes" id="UP000198534"/>
    </source>
</evidence>
<dbReference type="InterPro" id="IPR050768">
    <property type="entry name" value="UPF0353/GerABKA_families"/>
</dbReference>
<keyword evidence="6" id="KW-1185">Reference proteome</keyword>
<dbReference type="PANTHER" id="PTHR22550">
    <property type="entry name" value="SPORE GERMINATION PROTEIN"/>
    <property type="match status" value="1"/>
</dbReference>
<dbReference type="EMBL" id="FNNQ01000015">
    <property type="protein sequence ID" value="SDX36809.1"/>
    <property type="molecule type" value="Genomic_DNA"/>
</dbReference>
<evidence type="ECO:0000256" key="1">
    <source>
        <dbReference type="ARBA" id="ARBA00005278"/>
    </source>
</evidence>
<gene>
    <name evidence="5" type="ORF">SAMN05444487_11537</name>
</gene>
<feature type="transmembrane region" description="Helical" evidence="4">
    <location>
        <begin position="273"/>
        <end position="295"/>
    </location>
</feature>
<feature type="region of interest" description="Disordered" evidence="3">
    <location>
        <begin position="465"/>
        <end position="484"/>
    </location>
</feature>
<dbReference type="InterPro" id="IPR004995">
    <property type="entry name" value="Spore_Ger"/>
</dbReference>
<dbReference type="AlphaFoldDB" id="A0A1H3B6Y6"/>
<dbReference type="Proteomes" id="UP000198534">
    <property type="component" value="Unassembled WGS sequence"/>
</dbReference>
<evidence type="ECO:0000256" key="2">
    <source>
        <dbReference type="ARBA" id="ARBA00023136"/>
    </source>
</evidence>